<evidence type="ECO:0000259" key="4">
    <source>
        <dbReference type="Pfam" id="PF07638"/>
    </source>
</evidence>
<dbReference type="SUPFAM" id="SSF88659">
    <property type="entry name" value="Sigma3 and sigma4 domains of RNA polymerase sigma factors"/>
    <property type="match status" value="1"/>
</dbReference>
<feature type="domain" description="RNA polymerase sigma-70 ECF-like HTH" evidence="4">
    <location>
        <begin position="14"/>
        <end position="178"/>
    </location>
</feature>
<dbReference type="InterPro" id="IPR053812">
    <property type="entry name" value="HTH_Sigma70_ECF-like"/>
</dbReference>
<dbReference type="PATRIC" id="fig|861299.3.peg.638"/>
<organism evidence="5 6">
    <name type="scientific">Gemmatirosa kalamazoonensis</name>
    <dbReference type="NCBI Taxonomy" id="861299"/>
    <lineage>
        <taxon>Bacteria</taxon>
        <taxon>Pseudomonadati</taxon>
        <taxon>Gemmatimonadota</taxon>
        <taxon>Gemmatimonadia</taxon>
        <taxon>Gemmatimonadales</taxon>
        <taxon>Gemmatimonadaceae</taxon>
        <taxon>Gemmatirosa</taxon>
    </lineage>
</organism>
<dbReference type="KEGG" id="gba:J421_0625"/>
<evidence type="ECO:0000256" key="3">
    <source>
        <dbReference type="ARBA" id="ARBA00023163"/>
    </source>
</evidence>
<keyword evidence="2" id="KW-0731">Sigma factor</keyword>
<dbReference type="STRING" id="861299.J421_0625"/>
<dbReference type="NCBIfam" id="TIGR02937">
    <property type="entry name" value="sigma70-ECF"/>
    <property type="match status" value="1"/>
</dbReference>
<accession>W0RCJ6</accession>
<name>W0RCJ6_9BACT</name>
<dbReference type="AlphaFoldDB" id="W0RCJ6"/>
<reference evidence="5 6" key="1">
    <citation type="journal article" date="2014" name="Genome Announc.">
        <title>Genome Sequence and Methylome of Soil Bacterium Gemmatirosa kalamazoonensis KBS708T, a Member of the Rarely Cultivated Gemmatimonadetes Phylum.</title>
        <authorList>
            <person name="Debruyn J.M."/>
            <person name="Radosevich M."/>
            <person name="Wommack K.E."/>
            <person name="Polson S.W."/>
            <person name="Hauser L.J."/>
            <person name="Fawaz M.N."/>
            <person name="Korlach J."/>
            <person name="Tsai Y.C."/>
        </authorList>
    </citation>
    <scope>NUCLEOTIDE SEQUENCE [LARGE SCALE GENOMIC DNA]</scope>
    <source>
        <strain evidence="5 6">KBS708</strain>
    </source>
</reference>
<keyword evidence="1" id="KW-0805">Transcription regulation</keyword>
<dbReference type="PANTHER" id="PTHR43133">
    <property type="entry name" value="RNA POLYMERASE ECF-TYPE SIGMA FACTO"/>
    <property type="match status" value="1"/>
</dbReference>
<dbReference type="GO" id="GO:0016987">
    <property type="term" value="F:sigma factor activity"/>
    <property type="evidence" value="ECO:0007669"/>
    <property type="project" value="UniProtKB-KW"/>
</dbReference>
<dbReference type="InterPro" id="IPR011517">
    <property type="entry name" value="RNA_pol_sigma70_ECF-like"/>
</dbReference>
<gene>
    <name evidence="5" type="ORF">J421_0625</name>
</gene>
<dbReference type="InterPro" id="IPR039425">
    <property type="entry name" value="RNA_pol_sigma-70-like"/>
</dbReference>
<dbReference type="eggNOG" id="COG1595">
    <property type="taxonomic scope" value="Bacteria"/>
</dbReference>
<dbReference type="PANTHER" id="PTHR43133:SF39">
    <property type="entry name" value="SIMILAR TO RNA POLYMERASE SIGMA-E FACTOR"/>
    <property type="match status" value="1"/>
</dbReference>
<proteinExistence type="predicted"/>
<dbReference type="GO" id="GO:0006352">
    <property type="term" value="P:DNA-templated transcription initiation"/>
    <property type="evidence" value="ECO:0007669"/>
    <property type="project" value="InterPro"/>
</dbReference>
<dbReference type="InterPro" id="IPR014284">
    <property type="entry name" value="RNA_pol_sigma-70_dom"/>
</dbReference>
<dbReference type="InParanoid" id="W0RCJ6"/>
<dbReference type="InterPro" id="IPR013324">
    <property type="entry name" value="RNA_pol_sigma_r3/r4-like"/>
</dbReference>
<evidence type="ECO:0000256" key="2">
    <source>
        <dbReference type="ARBA" id="ARBA00023082"/>
    </source>
</evidence>
<dbReference type="CDD" id="cd06171">
    <property type="entry name" value="Sigma70_r4"/>
    <property type="match status" value="1"/>
</dbReference>
<evidence type="ECO:0000313" key="6">
    <source>
        <dbReference type="Proteomes" id="UP000019151"/>
    </source>
</evidence>
<dbReference type="InterPro" id="IPR036388">
    <property type="entry name" value="WH-like_DNA-bd_sf"/>
</dbReference>
<dbReference type="Pfam" id="PF07638">
    <property type="entry name" value="Sigma70_ECF"/>
    <property type="match status" value="1"/>
</dbReference>
<keyword evidence="6" id="KW-1185">Reference proteome</keyword>
<sequence>MSASIPDSSAGAVAGDRAALDLALPLLYDELRQLARRQLARERSVRPVQPTTLVHEAWLKLAARVPHAADRSHLLAIAAHAMRQVLVEHARERHAAKRGPAWVRTTLTDSVSSTDLDPATLLAIDDALERLDPRQRQVVECRYFAGLDDEEIAAALGVTTRTVRRDWVKARAWLNRWLSEEPPPP</sequence>
<dbReference type="EMBL" id="CP007128">
    <property type="protein sequence ID" value="AHG88162.1"/>
    <property type="molecule type" value="Genomic_DNA"/>
</dbReference>
<evidence type="ECO:0000256" key="1">
    <source>
        <dbReference type="ARBA" id="ARBA00023015"/>
    </source>
</evidence>
<dbReference type="Proteomes" id="UP000019151">
    <property type="component" value="Chromosome"/>
</dbReference>
<dbReference type="Gene3D" id="1.10.10.10">
    <property type="entry name" value="Winged helix-like DNA-binding domain superfamily/Winged helix DNA-binding domain"/>
    <property type="match status" value="1"/>
</dbReference>
<protein>
    <submittedName>
        <fullName evidence="5">RNA polymerase sigma factor</fullName>
    </submittedName>
</protein>
<dbReference type="NCBIfam" id="TIGR02999">
    <property type="entry name" value="Sig-70_X6"/>
    <property type="match status" value="1"/>
</dbReference>
<keyword evidence="3" id="KW-0804">Transcription</keyword>
<evidence type="ECO:0000313" key="5">
    <source>
        <dbReference type="EMBL" id="AHG88162.1"/>
    </source>
</evidence>
<dbReference type="HOGENOM" id="CLU_102127_0_0_0"/>